<keyword evidence="9" id="KW-0676">Redox-active center</keyword>
<sequence>MGRTGWFVLLIAFSVGGLISSALVLYMWYILGRMPPGCYLPQAILPGVTVDCVAVLSSPYAHIGPVPLDGLAAVWFVLNIGLVVAYFRTFKNGVLTSLFYWRLVGIAVLPYLLYIELVVLKALCLYCTIMHIFIIIDFILISIFLKKIYILKK</sequence>
<dbReference type="GO" id="GO:0048038">
    <property type="term" value="F:quinone binding"/>
    <property type="evidence" value="ECO:0007669"/>
    <property type="project" value="UniProtKB-KW"/>
</dbReference>
<dbReference type="Proteomes" id="UP000008138">
    <property type="component" value="Chromosome"/>
</dbReference>
<feature type="transmembrane region" description="Helical" evidence="10">
    <location>
        <begin position="123"/>
        <end position="145"/>
    </location>
</feature>
<gene>
    <name evidence="12" type="ordered locus">TUZN_2121</name>
</gene>
<evidence type="ECO:0000256" key="2">
    <source>
        <dbReference type="ARBA" id="ARBA00006214"/>
    </source>
</evidence>
<keyword evidence="8" id="KW-1015">Disulfide bond</keyword>
<dbReference type="STRING" id="999630.TUZN_2121"/>
<feature type="domain" description="Vitamin K epoxide reductase" evidence="11">
    <location>
        <begin position="3"/>
        <end position="145"/>
    </location>
</feature>
<keyword evidence="7 10" id="KW-0472">Membrane</keyword>
<evidence type="ECO:0000256" key="5">
    <source>
        <dbReference type="ARBA" id="ARBA00022989"/>
    </source>
</evidence>
<dbReference type="NCBIfam" id="NF011478">
    <property type="entry name" value="PRK14889.1-1"/>
    <property type="match status" value="1"/>
</dbReference>
<reference key="2">
    <citation type="submission" date="2011-03" db="EMBL/GenBank/DDBJ databases">
        <title>Complete genome sequence of the thermoacidophilic crenarchaeon Thermoproteus uzoniensis 768-20.</title>
        <authorList>
            <person name="Mardanov A.V."/>
            <person name="Gumerov V.M."/>
            <person name="Beletsky A.V."/>
            <person name="Prokofeva M.I."/>
            <person name="Bonch-Osmolovskaya E.A."/>
            <person name="Ravin N.V."/>
            <person name="Skryabin K.G."/>
        </authorList>
    </citation>
    <scope>NUCLEOTIDE SEQUENCE</scope>
    <source>
        <strain>768-20</strain>
    </source>
</reference>
<feature type="transmembrane region" description="Helical" evidence="10">
    <location>
        <begin position="99"/>
        <end position="117"/>
    </location>
</feature>
<dbReference type="InterPro" id="IPR038354">
    <property type="entry name" value="VKOR_sf"/>
</dbReference>
<keyword evidence="4" id="KW-0874">Quinone</keyword>
<dbReference type="OrthoDB" id="27520at2157"/>
<protein>
    <submittedName>
        <fullName evidence="12">Vitamin K epoxide reductase</fullName>
    </submittedName>
</protein>
<organism evidence="12 13">
    <name type="scientific">Thermoproteus uzoniensis (strain 768-20)</name>
    <dbReference type="NCBI Taxonomy" id="999630"/>
    <lineage>
        <taxon>Archaea</taxon>
        <taxon>Thermoproteota</taxon>
        <taxon>Thermoprotei</taxon>
        <taxon>Thermoproteales</taxon>
        <taxon>Thermoproteaceae</taxon>
        <taxon>Thermoproteus</taxon>
    </lineage>
</organism>
<accession>F2L5N2</accession>
<evidence type="ECO:0000313" key="12">
    <source>
        <dbReference type="EMBL" id="AEA13578.1"/>
    </source>
</evidence>
<dbReference type="Pfam" id="PF07884">
    <property type="entry name" value="VKOR"/>
    <property type="match status" value="1"/>
</dbReference>
<dbReference type="eggNOG" id="arCOG03749">
    <property type="taxonomic scope" value="Archaea"/>
</dbReference>
<evidence type="ECO:0000256" key="8">
    <source>
        <dbReference type="ARBA" id="ARBA00023157"/>
    </source>
</evidence>
<comment type="similarity">
    <text evidence="2">Belongs to the VKOR family.</text>
</comment>
<evidence type="ECO:0000256" key="9">
    <source>
        <dbReference type="ARBA" id="ARBA00023284"/>
    </source>
</evidence>
<evidence type="ECO:0000256" key="4">
    <source>
        <dbReference type="ARBA" id="ARBA00022719"/>
    </source>
</evidence>
<dbReference type="Gene3D" id="1.20.1440.130">
    <property type="entry name" value="VKOR domain"/>
    <property type="match status" value="1"/>
</dbReference>
<comment type="subcellular location">
    <subcellularLocation>
        <location evidence="1">Membrane</location>
        <topology evidence="1">Multi-pass membrane protein</topology>
    </subcellularLocation>
</comment>
<dbReference type="AlphaFoldDB" id="F2L5N2"/>
<dbReference type="HOGENOM" id="CLU_141437_0_0_2"/>
<evidence type="ECO:0000256" key="3">
    <source>
        <dbReference type="ARBA" id="ARBA00022692"/>
    </source>
</evidence>
<feature type="transmembrane region" description="Helical" evidence="10">
    <location>
        <begin position="68"/>
        <end position="87"/>
    </location>
</feature>
<dbReference type="EMBL" id="CP002590">
    <property type="protein sequence ID" value="AEA13578.1"/>
    <property type="molecule type" value="Genomic_DNA"/>
</dbReference>
<feature type="transmembrane region" description="Helical" evidence="10">
    <location>
        <begin position="6"/>
        <end position="31"/>
    </location>
</feature>
<evidence type="ECO:0000256" key="1">
    <source>
        <dbReference type="ARBA" id="ARBA00004141"/>
    </source>
</evidence>
<evidence type="ECO:0000256" key="6">
    <source>
        <dbReference type="ARBA" id="ARBA00023002"/>
    </source>
</evidence>
<evidence type="ECO:0000256" key="10">
    <source>
        <dbReference type="SAM" id="Phobius"/>
    </source>
</evidence>
<dbReference type="CDD" id="cd12918">
    <property type="entry name" value="VKOR_arc"/>
    <property type="match status" value="1"/>
</dbReference>
<dbReference type="GO" id="GO:0016491">
    <property type="term" value="F:oxidoreductase activity"/>
    <property type="evidence" value="ECO:0007669"/>
    <property type="project" value="UniProtKB-KW"/>
</dbReference>
<evidence type="ECO:0000256" key="7">
    <source>
        <dbReference type="ARBA" id="ARBA00023136"/>
    </source>
</evidence>
<evidence type="ECO:0000259" key="11">
    <source>
        <dbReference type="SMART" id="SM00756"/>
    </source>
</evidence>
<keyword evidence="3 10" id="KW-0812">Transmembrane</keyword>
<keyword evidence="5 10" id="KW-1133">Transmembrane helix</keyword>
<keyword evidence="13" id="KW-1185">Reference proteome</keyword>
<dbReference type="KEGG" id="tuz:TUZN_2121"/>
<dbReference type="GO" id="GO:0016020">
    <property type="term" value="C:membrane"/>
    <property type="evidence" value="ECO:0007669"/>
    <property type="project" value="UniProtKB-SubCell"/>
</dbReference>
<evidence type="ECO:0000313" key="13">
    <source>
        <dbReference type="Proteomes" id="UP000008138"/>
    </source>
</evidence>
<dbReference type="RefSeq" id="WP_013680913.1">
    <property type="nucleotide sequence ID" value="NC_015315.1"/>
</dbReference>
<dbReference type="InterPro" id="IPR012932">
    <property type="entry name" value="VKOR"/>
</dbReference>
<name>F2L5N2_THEU7</name>
<reference evidence="12 13" key="1">
    <citation type="journal article" date="2011" name="J. Bacteriol.">
        <title>Complete genome sequence of the thermoacidophilic crenarchaeon Thermoproteus uzoniensis 768-20.</title>
        <authorList>
            <person name="Mardanov A.V."/>
            <person name="Gumerov V.M."/>
            <person name="Beletsky A.V."/>
            <person name="Prokofeva M.I."/>
            <person name="Bonch-Osmolovskaya E.A."/>
            <person name="Ravin N.V."/>
            <person name="Skryabin K.G."/>
        </authorList>
    </citation>
    <scope>NUCLEOTIDE SEQUENCE [LARGE SCALE GENOMIC DNA]</scope>
    <source>
        <strain evidence="12 13">768-20</strain>
    </source>
</reference>
<dbReference type="SMART" id="SM00756">
    <property type="entry name" value="VKc"/>
    <property type="match status" value="1"/>
</dbReference>
<keyword evidence="6" id="KW-0560">Oxidoreductase</keyword>
<proteinExistence type="inferred from homology"/>
<dbReference type="GeneID" id="10361631"/>